<comment type="caution">
    <text evidence="1">The sequence shown here is derived from an EMBL/GenBank/DDBJ whole genome shotgun (WGS) entry which is preliminary data.</text>
</comment>
<reference evidence="1" key="1">
    <citation type="submission" date="2021-01" db="EMBL/GenBank/DDBJ databases">
        <title>Adiantum capillus-veneris genome.</title>
        <authorList>
            <person name="Fang Y."/>
            <person name="Liao Q."/>
        </authorList>
    </citation>
    <scope>NUCLEOTIDE SEQUENCE</scope>
    <source>
        <strain evidence="1">H3</strain>
        <tissue evidence="1">Leaf</tissue>
    </source>
</reference>
<organism evidence="1 2">
    <name type="scientific">Adiantum capillus-veneris</name>
    <name type="common">Maidenhair fern</name>
    <dbReference type="NCBI Taxonomy" id="13818"/>
    <lineage>
        <taxon>Eukaryota</taxon>
        <taxon>Viridiplantae</taxon>
        <taxon>Streptophyta</taxon>
        <taxon>Embryophyta</taxon>
        <taxon>Tracheophyta</taxon>
        <taxon>Polypodiopsida</taxon>
        <taxon>Polypodiidae</taxon>
        <taxon>Polypodiales</taxon>
        <taxon>Pteridineae</taxon>
        <taxon>Pteridaceae</taxon>
        <taxon>Vittarioideae</taxon>
        <taxon>Adiantum</taxon>
    </lineage>
</organism>
<dbReference type="Proteomes" id="UP000886520">
    <property type="component" value="Chromosome 6"/>
</dbReference>
<keyword evidence="2" id="KW-1185">Reference proteome</keyword>
<dbReference type="EMBL" id="JABFUD020000006">
    <property type="protein sequence ID" value="KAI5078491.1"/>
    <property type="molecule type" value="Genomic_DNA"/>
</dbReference>
<gene>
    <name evidence="1" type="ORF">GOP47_0006162</name>
</gene>
<evidence type="ECO:0000313" key="1">
    <source>
        <dbReference type="EMBL" id="KAI5078491.1"/>
    </source>
</evidence>
<dbReference type="AlphaFoldDB" id="A0A9D4ZM98"/>
<evidence type="ECO:0000313" key="2">
    <source>
        <dbReference type="Proteomes" id="UP000886520"/>
    </source>
</evidence>
<proteinExistence type="predicted"/>
<protein>
    <submittedName>
        <fullName evidence="1">Uncharacterized protein</fullName>
    </submittedName>
</protein>
<name>A0A9D4ZM98_ADICA</name>
<accession>A0A9D4ZM98</accession>
<sequence>MCYFCNDDLDLRNVRRWQVKGVRGWHLSCNAPWQCVRNERLVLESDCVRCDKVPIERKATGVTRPMTSVMADVASLFNIAAFQRHQYLYVRPIIYERSSSLFGGY</sequence>